<comment type="caution">
    <text evidence="20">The sequence shown here is derived from an EMBL/GenBank/DDBJ whole genome shotgun (WGS) entry which is preliminary data.</text>
</comment>
<accession>A0A2A7SBR8</accession>
<evidence type="ECO:0000256" key="8">
    <source>
        <dbReference type="ARBA" id="ARBA00023004"/>
    </source>
</evidence>
<feature type="short sequence motif" description="TonB C-terminal box" evidence="15">
    <location>
        <begin position="723"/>
        <end position="740"/>
    </location>
</feature>
<evidence type="ECO:0000256" key="11">
    <source>
        <dbReference type="ARBA" id="ARBA00023136"/>
    </source>
</evidence>
<keyword evidence="10 16" id="KW-0798">TonB box</keyword>
<keyword evidence="6 14" id="KW-0812">Transmembrane</keyword>
<evidence type="ECO:0000256" key="1">
    <source>
        <dbReference type="ARBA" id="ARBA00004571"/>
    </source>
</evidence>
<keyword evidence="11 14" id="KW-0472">Membrane</keyword>
<dbReference type="Pfam" id="PF07715">
    <property type="entry name" value="Plug"/>
    <property type="match status" value="1"/>
</dbReference>
<evidence type="ECO:0000256" key="10">
    <source>
        <dbReference type="ARBA" id="ARBA00023077"/>
    </source>
</evidence>
<dbReference type="InterPro" id="IPR010105">
    <property type="entry name" value="TonB_sidphr_rcpt"/>
</dbReference>
<keyword evidence="8" id="KW-0408">Iron</keyword>
<evidence type="ECO:0000256" key="7">
    <source>
        <dbReference type="ARBA" id="ARBA00022729"/>
    </source>
</evidence>
<feature type="signal peptide" evidence="17">
    <location>
        <begin position="1"/>
        <end position="33"/>
    </location>
</feature>
<evidence type="ECO:0000259" key="18">
    <source>
        <dbReference type="Pfam" id="PF00593"/>
    </source>
</evidence>
<comment type="subcellular location">
    <subcellularLocation>
        <location evidence="1 14">Cell outer membrane</location>
        <topology evidence="1 14">Multi-pass membrane protein</topology>
    </subcellularLocation>
</comment>
<keyword evidence="4 14" id="KW-1134">Transmembrane beta strand</keyword>
<dbReference type="CDD" id="cd01347">
    <property type="entry name" value="ligand_gated_channel"/>
    <property type="match status" value="1"/>
</dbReference>
<dbReference type="GO" id="GO:0015891">
    <property type="term" value="P:siderophore transport"/>
    <property type="evidence" value="ECO:0007669"/>
    <property type="project" value="InterPro"/>
</dbReference>
<dbReference type="Pfam" id="PF00593">
    <property type="entry name" value="TonB_dep_Rec_b-barrel"/>
    <property type="match status" value="1"/>
</dbReference>
<dbReference type="RefSeq" id="WP_098151413.1">
    <property type="nucleotide sequence ID" value="NZ_CADEQB010000014.1"/>
</dbReference>
<evidence type="ECO:0000256" key="2">
    <source>
        <dbReference type="ARBA" id="ARBA00009810"/>
    </source>
</evidence>
<dbReference type="InterPro" id="IPR010917">
    <property type="entry name" value="TonB_rcpt_CS"/>
</dbReference>
<dbReference type="InterPro" id="IPR000531">
    <property type="entry name" value="Beta-barrel_TonB"/>
</dbReference>
<feature type="chain" id="PRO_5013083207" evidence="17">
    <location>
        <begin position="34"/>
        <end position="740"/>
    </location>
</feature>
<keyword evidence="7 17" id="KW-0732">Signal</keyword>
<keyword evidence="13 14" id="KW-0998">Cell outer membrane</keyword>
<evidence type="ECO:0000313" key="20">
    <source>
        <dbReference type="EMBL" id="PEH41021.1"/>
    </source>
</evidence>
<feature type="domain" description="TonB-dependent receptor plug" evidence="19">
    <location>
        <begin position="96"/>
        <end position="192"/>
    </location>
</feature>
<evidence type="ECO:0000256" key="6">
    <source>
        <dbReference type="ARBA" id="ARBA00022692"/>
    </source>
</evidence>
<dbReference type="SUPFAM" id="SSF56935">
    <property type="entry name" value="Porins"/>
    <property type="match status" value="1"/>
</dbReference>
<organism evidence="20 21">
    <name type="scientific">Burkholderia gladioli</name>
    <name type="common">Pseudomonas marginata</name>
    <name type="synonym">Phytomonas marginata</name>
    <dbReference type="NCBI Taxonomy" id="28095"/>
    <lineage>
        <taxon>Bacteria</taxon>
        <taxon>Pseudomonadati</taxon>
        <taxon>Pseudomonadota</taxon>
        <taxon>Betaproteobacteria</taxon>
        <taxon>Burkholderiales</taxon>
        <taxon>Burkholderiaceae</taxon>
        <taxon>Burkholderia</taxon>
    </lineage>
</organism>
<evidence type="ECO:0000313" key="21">
    <source>
        <dbReference type="Proteomes" id="UP000220629"/>
    </source>
</evidence>
<evidence type="ECO:0000256" key="15">
    <source>
        <dbReference type="PROSITE-ProRule" id="PRU10144"/>
    </source>
</evidence>
<evidence type="ECO:0000256" key="5">
    <source>
        <dbReference type="ARBA" id="ARBA00022496"/>
    </source>
</evidence>
<gene>
    <name evidence="20" type="ORF">CRM94_01940</name>
</gene>
<evidence type="ECO:0000256" key="3">
    <source>
        <dbReference type="ARBA" id="ARBA00022448"/>
    </source>
</evidence>
<dbReference type="PANTHER" id="PTHR32552">
    <property type="entry name" value="FERRICHROME IRON RECEPTOR-RELATED"/>
    <property type="match status" value="1"/>
</dbReference>
<dbReference type="GO" id="GO:0009279">
    <property type="term" value="C:cell outer membrane"/>
    <property type="evidence" value="ECO:0007669"/>
    <property type="project" value="UniProtKB-SubCell"/>
</dbReference>
<dbReference type="GO" id="GO:0038023">
    <property type="term" value="F:signaling receptor activity"/>
    <property type="evidence" value="ECO:0007669"/>
    <property type="project" value="InterPro"/>
</dbReference>
<dbReference type="InterPro" id="IPR012910">
    <property type="entry name" value="Plug_dom"/>
</dbReference>
<evidence type="ECO:0000256" key="12">
    <source>
        <dbReference type="ARBA" id="ARBA00023170"/>
    </source>
</evidence>
<dbReference type="AlphaFoldDB" id="A0A2A7SBR8"/>
<dbReference type="GO" id="GO:0015344">
    <property type="term" value="F:siderophore uptake transmembrane transporter activity"/>
    <property type="evidence" value="ECO:0007669"/>
    <property type="project" value="TreeGrafter"/>
</dbReference>
<evidence type="ECO:0000256" key="17">
    <source>
        <dbReference type="SAM" id="SignalP"/>
    </source>
</evidence>
<dbReference type="Gene3D" id="2.40.170.20">
    <property type="entry name" value="TonB-dependent receptor, beta-barrel domain"/>
    <property type="match status" value="1"/>
</dbReference>
<evidence type="ECO:0000256" key="16">
    <source>
        <dbReference type="RuleBase" id="RU003357"/>
    </source>
</evidence>
<dbReference type="Proteomes" id="UP000220629">
    <property type="component" value="Unassembled WGS sequence"/>
</dbReference>
<name>A0A2A7SBR8_BURGA</name>
<evidence type="ECO:0000256" key="14">
    <source>
        <dbReference type="PROSITE-ProRule" id="PRU01360"/>
    </source>
</evidence>
<dbReference type="InterPro" id="IPR037066">
    <property type="entry name" value="Plug_dom_sf"/>
</dbReference>
<dbReference type="InterPro" id="IPR036942">
    <property type="entry name" value="Beta-barrel_TonB_sf"/>
</dbReference>
<proteinExistence type="inferred from homology"/>
<dbReference type="EMBL" id="PDDY01000001">
    <property type="protein sequence ID" value="PEH41021.1"/>
    <property type="molecule type" value="Genomic_DNA"/>
</dbReference>
<keyword evidence="9" id="KW-0406">Ion transport</keyword>
<dbReference type="PROSITE" id="PS52016">
    <property type="entry name" value="TONB_DEPENDENT_REC_3"/>
    <property type="match status" value="1"/>
</dbReference>
<evidence type="ECO:0000259" key="19">
    <source>
        <dbReference type="Pfam" id="PF07715"/>
    </source>
</evidence>
<keyword evidence="3 14" id="KW-0813">Transport</keyword>
<evidence type="ECO:0000256" key="13">
    <source>
        <dbReference type="ARBA" id="ARBA00023237"/>
    </source>
</evidence>
<keyword evidence="5" id="KW-0410">Iron transport</keyword>
<evidence type="ECO:0000256" key="9">
    <source>
        <dbReference type="ARBA" id="ARBA00023065"/>
    </source>
</evidence>
<evidence type="ECO:0000256" key="4">
    <source>
        <dbReference type="ARBA" id="ARBA00022452"/>
    </source>
</evidence>
<reference evidence="21" key="1">
    <citation type="submission" date="2017-09" db="EMBL/GenBank/DDBJ databases">
        <title>FDA dAtabase for Regulatory Grade micrObial Sequences (FDA-ARGOS): Supporting development and validation of Infectious Disease Dx tests.</title>
        <authorList>
            <person name="Minogue T."/>
            <person name="Wolcott M."/>
            <person name="Wasieloski L."/>
            <person name="Aguilar W."/>
            <person name="Moore D."/>
            <person name="Tallon L."/>
            <person name="Sadzewicz L."/>
            <person name="Ott S."/>
            <person name="Zhao X."/>
            <person name="Nagaraj S."/>
            <person name="Vavikolanu K."/>
            <person name="Aluvathingal J."/>
            <person name="Nadendla S."/>
            <person name="Sichtig H."/>
        </authorList>
    </citation>
    <scope>NUCLEOTIDE SEQUENCE [LARGE SCALE GENOMIC DNA]</scope>
    <source>
        <strain evidence="21">FDAARGOS_390</strain>
    </source>
</reference>
<dbReference type="Gene3D" id="2.170.130.10">
    <property type="entry name" value="TonB-dependent receptor, plug domain"/>
    <property type="match status" value="1"/>
</dbReference>
<dbReference type="InterPro" id="IPR039426">
    <property type="entry name" value="TonB-dep_rcpt-like"/>
</dbReference>
<sequence length="740" mass="78836">MPSFQTPSWPLSPISWGCLALAATCAFPAVAIAQSAPSSSDTSMTGSAAARPAAALPTIAVKGKVEELPGDLSPTFGGGQVARGADYGVLGKQRNIDVPFSMTTYTSKLIEDQQARTLADVLDNDPAVRSAFGYGNFSQVFIIRGFQLNGDDVSLNGLYGVTPRQLVATDAVERIDVLKGANAFLSGASPTGSAVGGGVNIQLKRADDKPLTRVTLDGSTGGQVGEHIDIGRRFGSEGQFGIRVNQASSGGSTDIDDAHHRATTQALALDYRGDKLRLYADFLHQRERDDQGRSVVYVSGTGAIPAPPSATHNYAQPWAYSDLEDTVGQLRAEYDFFPGWTAYVAGGARHTDENGIYSSPTYNASTGAVTASRMTVPHKEDAQSAEAGVRGRFATGPVTHFVTAGAAYTRLNSQSAYTLSGTFPTTLDNPPAVPFPGNNLYSGGNMSDPGTTAMTWTRSVAVSDTLGLLNDRVLFTIGARRQSIAVTNYGYTGAVSSVYDQSVTTPVFGLVLKATDNWAFYANRTEALTQGGTAPTTARNVGEVLAPYRSKQYEVGTKYDAGRFGAALALFQIEKPMAYTDPNTLIYGADGTQRHRGVEASINGEPVKGLRLIAGASYIDATLEGTSGGTSDGNRPIGVPKFTFTANAEYDLPMLQGATLTARWIHTSSQYLNVANTQSIPSWNRFDIGARYKTELFKKETTFRVMVRNVANKSYWASTIGGYLSQGEPRSIWLSMTTDF</sequence>
<protein>
    <submittedName>
        <fullName evidence="20">TonB-dependent siderophore receptor</fullName>
    </submittedName>
</protein>
<comment type="similarity">
    <text evidence="2 14 16">Belongs to the TonB-dependent receptor family.</text>
</comment>
<feature type="domain" description="TonB-dependent receptor-like beta-barrel" evidence="18">
    <location>
        <begin position="270"/>
        <end position="710"/>
    </location>
</feature>
<dbReference type="PROSITE" id="PS01156">
    <property type="entry name" value="TONB_DEPENDENT_REC_2"/>
    <property type="match status" value="1"/>
</dbReference>
<dbReference type="PANTHER" id="PTHR32552:SF82">
    <property type="entry name" value="FCUA PROTEIN"/>
    <property type="match status" value="1"/>
</dbReference>
<keyword evidence="12 20" id="KW-0675">Receptor</keyword>
<dbReference type="NCBIfam" id="TIGR01783">
    <property type="entry name" value="TonB-siderophor"/>
    <property type="match status" value="1"/>
</dbReference>